<dbReference type="Proteomes" id="UP001336020">
    <property type="component" value="Unassembled WGS sequence"/>
</dbReference>
<evidence type="ECO:0000313" key="2">
    <source>
        <dbReference type="EMBL" id="MEE2061228.1"/>
    </source>
</evidence>
<protein>
    <submittedName>
        <fullName evidence="2">Uncharacterized protein</fullName>
    </submittedName>
</protein>
<accession>A0ABU7LI46</accession>
<dbReference type="RefSeq" id="WP_330136403.1">
    <property type="nucleotide sequence ID" value="NZ_JAUTXY010000017.1"/>
</dbReference>
<gene>
    <name evidence="2" type="ORF">Q7514_27250</name>
</gene>
<reference evidence="2 3" key="1">
    <citation type="submission" date="2023-07" db="EMBL/GenBank/DDBJ databases">
        <authorList>
            <person name="Girao M."/>
            <person name="Carvalho M.F."/>
        </authorList>
    </citation>
    <scope>NUCLEOTIDE SEQUENCE [LARGE SCALE GENOMIC DNA]</scope>
    <source>
        <strain evidence="2 3">YIM65754</strain>
    </source>
</reference>
<proteinExistence type="predicted"/>
<feature type="coiled-coil region" evidence="1">
    <location>
        <begin position="50"/>
        <end position="112"/>
    </location>
</feature>
<name>A0ABU7LI46_9NOCA</name>
<comment type="caution">
    <text evidence="2">The sequence shown here is derived from an EMBL/GenBank/DDBJ whole genome shotgun (WGS) entry which is preliminary data.</text>
</comment>
<evidence type="ECO:0000313" key="3">
    <source>
        <dbReference type="Proteomes" id="UP001336020"/>
    </source>
</evidence>
<keyword evidence="3" id="KW-1185">Reference proteome</keyword>
<dbReference type="EMBL" id="JAUTXY010000017">
    <property type="protein sequence ID" value="MEE2061228.1"/>
    <property type="molecule type" value="Genomic_DNA"/>
</dbReference>
<organism evidence="2 3">
    <name type="scientific">Rhodococcus artemisiae</name>
    <dbReference type="NCBI Taxonomy" id="714159"/>
    <lineage>
        <taxon>Bacteria</taxon>
        <taxon>Bacillati</taxon>
        <taxon>Actinomycetota</taxon>
        <taxon>Actinomycetes</taxon>
        <taxon>Mycobacteriales</taxon>
        <taxon>Nocardiaceae</taxon>
        <taxon>Rhodococcus</taxon>
    </lineage>
</organism>
<sequence length="203" mass="21689">MTSIRERLTALRNLAREGAPVDAAELVDLQNKVAAEAQIAALAAEGEAARAAEKAERERLARRAQAATEARDMVAGSRDRIVKTYGKLAALLAELDEACDDYQADINSAVNTLSNAGYATWNQTAYAPQPVDHPDFDEHMHSIIASGGHAVQIDDTRHSPVNAGRIALWAAANHAPGVSAGLGAWKRNKDTYPLTAPMPEIAE</sequence>
<evidence type="ECO:0000256" key="1">
    <source>
        <dbReference type="SAM" id="Coils"/>
    </source>
</evidence>
<keyword evidence="1" id="KW-0175">Coiled coil</keyword>